<feature type="domain" description="NodB homology" evidence="2">
    <location>
        <begin position="40"/>
        <end position="226"/>
    </location>
</feature>
<dbReference type="InterPro" id="IPR050248">
    <property type="entry name" value="Polysacc_deacetylase_ArnD"/>
</dbReference>
<dbReference type="Proteomes" id="UP000095488">
    <property type="component" value="Unassembled WGS sequence"/>
</dbReference>
<dbReference type="PANTHER" id="PTHR10587:SF125">
    <property type="entry name" value="POLYSACCHARIDE DEACETYLASE YHEN-RELATED"/>
    <property type="match status" value="1"/>
</dbReference>
<dbReference type="PROSITE" id="PS51677">
    <property type="entry name" value="NODB"/>
    <property type="match status" value="1"/>
</dbReference>
<organism evidence="3 4">
    <name type="scientific">Sarcina ventriculi</name>
    <name type="common">Clostridium ventriculi</name>
    <dbReference type="NCBI Taxonomy" id="1267"/>
    <lineage>
        <taxon>Bacteria</taxon>
        <taxon>Bacillati</taxon>
        <taxon>Bacillota</taxon>
        <taxon>Clostridia</taxon>
        <taxon>Eubacteriales</taxon>
        <taxon>Clostridiaceae</taxon>
        <taxon>Sarcina</taxon>
    </lineage>
</organism>
<dbReference type="GO" id="GO:0045493">
    <property type="term" value="P:xylan catabolic process"/>
    <property type="evidence" value="ECO:0007669"/>
    <property type="project" value="UniProtKB-KW"/>
</dbReference>
<reference evidence="3 4" key="1">
    <citation type="submission" date="2015-09" db="EMBL/GenBank/DDBJ databases">
        <authorList>
            <consortium name="Pathogen Informatics"/>
        </authorList>
    </citation>
    <scope>NUCLEOTIDE SEQUENCE [LARGE SCALE GENOMIC DNA]</scope>
    <source>
        <strain evidence="3 4">2789STDY5834858</strain>
    </source>
</reference>
<dbReference type="RefSeq" id="WP_055257375.1">
    <property type="nucleotide sequence ID" value="NZ_CABIXL010000002.1"/>
</dbReference>
<proteinExistence type="predicted"/>
<feature type="signal peptide" evidence="1">
    <location>
        <begin position="1"/>
        <end position="24"/>
    </location>
</feature>
<dbReference type="Gene3D" id="3.20.20.370">
    <property type="entry name" value="Glycoside hydrolase/deacetylase"/>
    <property type="match status" value="1"/>
</dbReference>
<keyword evidence="3" id="KW-0326">Glycosidase</keyword>
<evidence type="ECO:0000313" key="4">
    <source>
        <dbReference type="Proteomes" id="UP000095488"/>
    </source>
</evidence>
<keyword evidence="3" id="KW-0119">Carbohydrate metabolism</keyword>
<dbReference type="SUPFAM" id="SSF88713">
    <property type="entry name" value="Glycoside hydrolase/deacetylase"/>
    <property type="match status" value="1"/>
</dbReference>
<sequence length="241" mass="27685">MKKLLLFFTCIIMLLCIPFSTCIAQDIDNNKNESNCDNKKIVYLTFDDGPGGKVTTQVLDTLKKENVKATFFVVGELVETNPDIIKRMYEEGHSIGLHTYSHKKSIYNNEEAFLAENLKTKQLIYDLTGYESNILRFPFGCNNSYYHLTNSMLNKLHSNNINIYDWNVDTTDGMNPKLEPYKIAEKAKSDKDVAMILMHTGYANKNSADALPLVIKFYKEKGYEFQTITHDTPELYKIKSK</sequence>
<dbReference type="InterPro" id="IPR002509">
    <property type="entry name" value="NODB_dom"/>
</dbReference>
<gene>
    <name evidence="3" type="ORF">ERS852473_00476</name>
</gene>
<keyword evidence="3" id="KW-0624">Polysaccharide degradation</keyword>
<dbReference type="PANTHER" id="PTHR10587">
    <property type="entry name" value="GLYCOSYL TRANSFERASE-RELATED"/>
    <property type="match status" value="1"/>
</dbReference>
<evidence type="ECO:0000256" key="1">
    <source>
        <dbReference type="SAM" id="SignalP"/>
    </source>
</evidence>
<keyword evidence="1" id="KW-0732">Signal</keyword>
<dbReference type="GO" id="GO:0016798">
    <property type="term" value="F:hydrolase activity, acting on glycosyl bonds"/>
    <property type="evidence" value="ECO:0007669"/>
    <property type="project" value="UniProtKB-KW"/>
</dbReference>
<evidence type="ECO:0000259" key="2">
    <source>
        <dbReference type="PROSITE" id="PS51677"/>
    </source>
</evidence>
<dbReference type="CDD" id="cd10944">
    <property type="entry name" value="CE4_SmPgdA_like"/>
    <property type="match status" value="1"/>
</dbReference>
<name>A0ABM9UPA0_SARVE</name>
<accession>A0ABM9UPA0</accession>
<dbReference type="InterPro" id="IPR011330">
    <property type="entry name" value="Glyco_hydro/deAcase_b/a-brl"/>
</dbReference>
<keyword evidence="3" id="KW-0378">Hydrolase</keyword>
<protein>
    <submittedName>
        <fullName evidence="3">Bifunctional xylanase/deacetylase</fullName>
    </submittedName>
</protein>
<feature type="chain" id="PRO_5045194212" evidence="1">
    <location>
        <begin position="25"/>
        <end position="241"/>
    </location>
</feature>
<keyword evidence="3" id="KW-0858">Xylan degradation</keyword>
<dbReference type="Pfam" id="PF01522">
    <property type="entry name" value="Polysacc_deac_1"/>
    <property type="match status" value="1"/>
</dbReference>
<dbReference type="EMBL" id="CYZR01000002">
    <property type="protein sequence ID" value="CUN55995.1"/>
    <property type="molecule type" value="Genomic_DNA"/>
</dbReference>
<comment type="caution">
    <text evidence="3">The sequence shown here is derived from an EMBL/GenBank/DDBJ whole genome shotgun (WGS) entry which is preliminary data.</text>
</comment>
<evidence type="ECO:0000313" key="3">
    <source>
        <dbReference type="EMBL" id="CUN55995.1"/>
    </source>
</evidence>
<keyword evidence="4" id="KW-1185">Reference proteome</keyword>